<keyword evidence="3" id="KW-0378">Hydrolase</keyword>
<protein>
    <submittedName>
        <fullName evidence="9">Apyrase</fullName>
    </submittedName>
</protein>
<feature type="binding site" evidence="6">
    <location>
        <position position="110"/>
    </location>
    <ligand>
        <name>Ca(2+)</name>
        <dbReference type="ChEBI" id="CHEBI:29108"/>
    </ligand>
</feature>
<dbReference type="AlphaFoldDB" id="A0A7I4XW45"/>
<dbReference type="OMA" id="QGYLTHE"/>
<dbReference type="PANTHER" id="PTHR13023">
    <property type="entry name" value="APYRASE"/>
    <property type="match status" value="1"/>
</dbReference>
<evidence type="ECO:0000256" key="5">
    <source>
        <dbReference type="ARBA" id="ARBA00025738"/>
    </source>
</evidence>
<dbReference type="Pfam" id="PF06079">
    <property type="entry name" value="Apyrase"/>
    <property type="match status" value="1"/>
</dbReference>
<evidence type="ECO:0000256" key="3">
    <source>
        <dbReference type="ARBA" id="ARBA00022801"/>
    </source>
</evidence>
<organism evidence="8 9">
    <name type="scientific">Haemonchus contortus</name>
    <name type="common">Barber pole worm</name>
    <dbReference type="NCBI Taxonomy" id="6289"/>
    <lineage>
        <taxon>Eukaryota</taxon>
        <taxon>Metazoa</taxon>
        <taxon>Ecdysozoa</taxon>
        <taxon>Nematoda</taxon>
        <taxon>Chromadorea</taxon>
        <taxon>Rhabditida</taxon>
        <taxon>Rhabditina</taxon>
        <taxon>Rhabditomorpha</taxon>
        <taxon>Strongyloidea</taxon>
        <taxon>Trichostrongylidae</taxon>
        <taxon>Haemonchus</taxon>
    </lineage>
</organism>
<dbReference type="OrthoDB" id="25028at2759"/>
<dbReference type="SUPFAM" id="SSF101887">
    <property type="entry name" value="Apyrase"/>
    <property type="match status" value="1"/>
</dbReference>
<accession>A0A7I4XW45</accession>
<evidence type="ECO:0000256" key="7">
    <source>
        <dbReference type="SAM" id="SignalP"/>
    </source>
</evidence>
<feature type="binding site" evidence="6">
    <location>
        <position position="223"/>
    </location>
    <ligand>
        <name>Ca(2+)</name>
        <dbReference type="ChEBI" id="CHEBI:29108"/>
    </ligand>
</feature>
<dbReference type="GO" id="GO:0045134">
    <property type="term" value="F:UDP phosphatase activity"/>
    <property type="evidence" value="ECO:0007669"/>
    <property type="project" value="TreeGrafter"/>
</dbReference>
<keyword evidence="8" id="KW-1185">Reference proteome</keyword>
<feature type="binding site" evidence="6">
    <location>
        <position position="336"/>
    </location>
    <ligand>
        <name>Ca(2+)</name>
        <dbReference type="ChEBI" id="CHEBI:29108"/>
    </ligand>
</feature>
<dbReference type="PANTHER" id="PTHR13023:SF3">
    <property type="entry name" value="SOLUBLE CALCIUM-ACTIVATED NUCLEOTIDASE 1"/>
    <property type="match status" value="1"/>
</dbReference>
<keyword evidence="7" id="KW-0732">Signal</keyword>
<dbReference type="FunFam" id="2.120.10.100:FF:000001">
    <property type="entry name" value="Soluble calcium-activated nucleotidase 1"/>
    <property type="match status" value="1"/>
</dbReference>
<evidence type="ECO:0000313" key="8">
    <source>
        <dbReference type="Proteomes" id="UP000025227"/>
    </source>
</evidence>
<feature type="binding site" evidence="6">
    <location>
        <position position="283"/>
    </location>
    <ligand>
        <name>Ca(2+)</name>
        <dbReference type="ChEBI" id="CHEBI:29108"/>
    </ligand>
</feature>
<reference evidence="9" key="1">
    <citation type="submission" date="2020-12" db="UniProtKB">
        <authorList>
            <consortium name="WormBaseParasite"/>
        </authorList>
    </citation>
    <scope>IDENTIFICATION</scope>
    <source>
        <strain evidence="9">MHco3</strain>
    </source>
</reference>
<evidence type="ECO:0000256" key="2">
    <source>
        <dbReference type="ARBA" id="ARBA00022723"/>
    </source>
</evidence>
<dbReference type="Proteomes" id="UP000025227">
    <property type="component" value="Unplaced"/>
</dbReference>
<dbReference type="GO" id="GO:0004382">
    <property type="term" value="F:GDP phosphatase activity"/>
    <property type="evidence" value="ECO:0007669"/>
    <property type="project" value="TreeGrafter"/>
</dbReference>
<feature type="binding site" evidence="6">
    <location>
        <position position="111"/>
    </location>
    <ligand>
        <name>Ca(2+)</name>
        <dbReference type="ChEBI" id="CHEBI:29108"/>
    </ligand>
</feature>
<feature type="chain" id="PRO_5029560915" evidence="7">
    <location>
        <begin position="21"/>
        <end position="341"/>
    </location>
</feature>
<evidence type="ECO:0000256" key="1">
    <source>
        <dbReference type="ARBA" id="ARBA00001913"/>
    </source>
</evidence>
<sequence>MYLHFLSIVLLINAFPPGHTENSPSAVDQTVKSRPTIRHNSDGSTEYVLLIVTDLDRESKADNWTWRAVTRQGRLTLNLNGRKPQVKITWDSEKNLTSNMNVKGRAMELSDLSVFHNRILTPDDRTGMISEIKGDNIIPWVFLNSGPGNTTDAFKCEWMTIKDDLLYVGSHGNEFKGKVTHKNNMWVKTVTPRGEVTNLNWINVYDRMQAAAGISAQGYLTHEAVQWSKIQNRWFFLPRKASNTSYVELEDETKGTNLLISSPDLKHFDFVTVGRQFPKRGYSAFDFIPGTNDELIVALKSTEVTGESTASFITVFNISGQVVLKDQRLDGDYKFEGLYFI</sequence>
<dbReference type="WBParaSite" id="HCON_00014160-00001">
    <property type="protein sequence ID" value="HCON_00014160-00001"/>
    <property type="gene ID" value="HCON_00014160"/>
</dbReference>
<comment type="cofactor">
    <cofactor evidence="1 6">
        <name>Ca(2+)</name>
        <dbReference type="ChEBI" id="CHEBI:29108"/>
    </cofactor>
</comment>
<keyword evidence="4 6" id="KW-0106">Calcium</keyword>
<dbReference type="InterPro" id="IPR009283">
    <property type="entry name" value="Apyrase"/>
</dbReference>
<feature type="signal peptide" evidence="7">
    <location>
        <begin position="1"/>
        <end position="20"/>
    </location>
</feature>
<evidence type="ECO:0000256" key="6">
    <source>
        <dbReference type="PIRSR" id="PIRSR609283-1"/>
    </source>
</evidence>
<evidence type="ECO:0000256" key="4">
    <source>
        <dbReference type="ARBA" id="ARBA00022837"/>
    </source>
</evidence>
<keyword evidence="2 6" id="KW-0479">Metal-binding</keyword>
<dbReference type="GO" id="GO:0005509">
    <property type="term" value="F:calcium ion binding"/>
    <property type="evidence" value="ECO:0007669"/>
    <property type="project" value="InterPro"/>
</dbReference>
<name>A0A7I4XW45_HAECO</name>
<proteinExistence type="inferred from homology"/>
<dbReference type="InterPro" id="IPR036258">
    <property type="entry name" value="Apyrase_sf"/>
</dbReference>
<dbReference type="GO" id="GO:0030166">
    <property type="term" value="P:proteoglycan biosynthetic process"/>
    <property type="evidence" value="ECO:0007669"/>
    <property type="project" value="TreeGrafter"/>
</dbReference>
<feature type="binding site" evidence="6">
    <location>
        <position position="157"/>
    </location>
    <ligand>
        <name>Ca(2+)</name>
        <dbReference type="ChEBI" id="CHEBI:29108"/>
    </ligand>
</feature>
<dbReference type="Gene3D" id="2.120.10.100">
    <property type="entry name" value="Apyrase"/>
    <property type="match status" value="1"/>
</dbReference>
<evidence type="ECO:0000313" key="9">
    <source>
        <dbReference type="WBParaSite" id="HCON_00014160-00001"/>
    </source>
</evidence>
<comment type="similarity">
    <text evidence="5">Belongs to the apyrase family.</text>
</comment>